<name>A0A7J7ID76_CAMSI</name>
<sequence>MLFRFCKRQIATKFVTVSLIRILLPIAVTMDVNLYEAVMEGKVDVLRQHIDQIDNQVTPNNNTVLHVAAQFGRLQCVKEILEDCPVLLRRVNNKCETPLHFAVREERLDVAKALIDCAQELDRELESGGGAAKEILRATNEDKDTALHMAVRNEHLDLVKLLTEEDPEFPLLAFVPSKFNLLTLSTD</sequence>
<organism evidence="2 3">
    <name type="scientific">Camellia sinensis</name>
    <name type="common">Tea plant</name>
    <name type="synonym">Thea sinensis</name>
    <dbReference type="NCBI Taxonomy" id="4442"/>
    <lineage>
        <taxon>Eukaryota</taxon>
        <taxon>Viridiplantae</taxon>
        <taxon>Streptophyta</taxon>
        <taxon>Embryophyta</taxon>
        <taxon>Tracheophyta</taxon>
        <taxon>Spermatophyta</taxon>
        <taxon>Magnoliopsida</taxon>
        <taxon>eudicotyledons</taxon>
        <taxon>Gunneridae</taxon>
        <taxon>Pentapetalae</taxon>
        <taxon>asterids</taxon>
        <taxon>Ericales</taxon>
        <taxon>Theaceae</taxon>
        <taxon>Camellia</taxon>
    </lineage>
</organism>
<dbReference type="InterPro" id="IPR002110">
    <property type="entry name" value="Ankyrin_rpt"/>
</dbReference>
<dbReference type="PANTHER" id="PTHR24121">
    <property type="entry name" value="NO MECHANORECEPTOR POTENTIAL C, ISOFORM D-RELATED"/>
    <property type="match status" value="1"/>
</dbReference>
<dbReference type="InterPro" id="IPR036770">
    <property type="entry name" value="Ankyrin_rpt-contain_sf"/>
</dbReference>
<dbReference type="PANTHER" id="PTHR24121:SF22">
    <property type="entry name" value="PROTEIN ACCELERATED CELL DEATH 6-LIKE"/>
    <property type="match status" value="1"/>
</dbReference>
<dbReference type="SUPFAM" id="SSF48403">
    <property type="entry name" value="Ankyrin repeat"/>
    <property type="match status" value="1"/>
</dbReference>
<reference evidence="3" key="1">
    <citation type="journal article" date="2020" name="Nat. Commun.">
        <title>Genome assembly of wild tea tree DASZ reveals pedigree and selection history of tea varieties.</title>
        <authorList>
            <person name="Zhang W."/>
            <person name="Zhang Y."/>
            <person name="Qiu H."/>
            <person name="Guo Y."/>
            <person name="Wan H."/>
            <person name="Zhang X."/>
            <person name="Scossa F."/>
            <person name="Alseekh S."/>
            <person name="Zhang Q."/>
            <person name="Wang P."/>
            <person name="Xu L."/>
            <person name="Schmidt M.H."/>
            <person name="Jia X."/>
            <person name="Li D."/>
            <person name="Zhu A."/>
            <person name="Guo F."/>
            <person name="Chen W."/>
            <person name="Ni D."/>
            <person name="Usadel B."/>
            <person name="Fernie A.R."/>
            <person name="Wen W."/>
        </authorList>
    </citation>
    <scope>NUCLEOTIDE SEQUENCE [LARGE SCALE GENOMIC DNA]</scope>
    <source>
        <strain evidence="3">cv. G240</strain>
    </source>
</reference>
<dbReference type="SMART" id="SM00248">
    <property type="entry name" value="ANK"/>
    <property type="match status" value="3"/>
</dbReference>
<dbReference type="AlphaFoldDB" id="A0A7J7ID76"/>
<protein>
    <recommendedName>
        <fullName evidence="4">PGG domain-containing protein</fullName>
    </recommendedName>
</protein>
<keyword evidence="3" id="KW-1185">Reference proteome</keyword>
<reference evidence="2 3" key="2">
    <citation type="submission" date="2020-07" db="EMBL/GenBank/DDBJ databases">
        <title>Genome assembly of wild tea tree DASZ reveals pedigree and selection history of tea varieties.</title>
        <authorList>
            <person name="Zhang W."/>
        </authorList>
    </citation>
    <scope>NUCLEOTIDE SEQUENCE [LARGE SCALE GENOMIC DNA]</scope>
    <source>
        <strain evidence="3">cv. G240</strain>
        <tissue evidence="2">Leaf</tissue>
    </source>
</reference>
<evidence type="ECO:0000313" key="2">
    <source>
        <dbReference type="EMBL" id="KAF5962138.1"/>
    </source>
</evidence>
<evidence type="ECO:0000313" key="3">
    <source>
        <dbReference type="Proteomes" id="UP000593564"/>
    </source>
</evidence>
<dbReference type="Proteomes" id="UP000593564">
    <property type="component" value="Unassembled WGS sequence"/>
</dbReference>
<feature type="repeat" description="ANK" evidence="1">
    <location>
        <begin position="142"/>
        <end position="164"/>
    </location>
</feature>
<evidence type="ECO:0000256" key="1">
    <source>
        <dbReference type="PROSITE-ProRule" id="PRU00023"/>
    </source>
</evidence>
<dbReference type="Pfam" id="PF12796">
    <property type="entry name" value="Ank_2"/>
    <property type="match status" value="1"/>
</dbReference>
<dbReference type="EMBL" id="JACBKZ010000001">
    <property type="protein sequence ID" value="KAF5962138.1"/>
    <property type="molecule type" value="Genomic_DNA"/>
</dbReference>
<dbReference type="Pfam" id="PF13637">
    <property type="entry name" value="Ank_4"/>
    <property type="match status" value="1"/>
</dbReference>
<proteinExistence type="predicted"/>
<accession>A0A7J7ID76</accession>
<dbReference type="Gene3D" id="1.25.40.20">
    <property type="entry name" value="Ankyrin repeat-containing domain"/>
    <property type="match status" value="2"/>
</dbReference>
<keyword evidence="1" id="KW-0040">ANK repeat</keyword>
<comment type="caution">
    <text evidence="2">The sequence shown here is derived from an EMBL/GenBank/DDBJ whole genome shotgun (WGS) entry which is preliminary data.</text>
</comment>
<dbReference type="PROSITE" id="PS50088">
    <property type="entry name" value="ANK_REPEAT"/>
    <property type="match status" value="1"/>
</dbReference>
<dbReference type="PROSITE" id="PS50297">
    <property type="entry name" value="ANK_REP_REGION"/>
    <property type="match status" value="1"/>
</dbReference>
<gene>
    <name evidence="2" type="ORF">HYC85_003347</name>
</gene>
<evidence type="ECO:0008006" key="4">
    <source>
        <dbReference type="Google" id="ProtNLM"/>
    </source>
</evidence>